<evidence type="ECO:0000313" key="1">
    <source>
        <dbReference type="EMBL" id="XBO69669.1"/>
    </source>
</evidence>
<dbReference type="Pfam" id="PF12069">
    <property type="entry name" value="DUF3549"/>
    <property type="match status" value="1"/>
</dbReference>
<sequence>MQAIHRLHDFFTLTGAEVRLYHMGRRVHPCALETLADFESGQVPWPEPWQGRARLALVFRLGDMSDPLIWFLALPVDEQGLLDAAQRDAFLERLLSTLGRSAEALEQSDGGEIDNLMKDNPLAFTPSLTFQAMLHARASADLERPASEHLEPVEAFLSGQGGHDWQALGLQGLADHVARLTPETEASLVAAIPQLHSEVLTSLCYCLEHVALSAELAEALRQRGEQAASQGDIETFCACVRAVGNAPDSLAGDWFDDLLADSDACGPDTLAAIAARGWQHLEHAERLPLFLERVAECEGADFLAVARDLAQIPRLRLPVLMTLRQAPKDSATARRLAAVKGTGGH</sequence>
<protein>
    <submittedName>
        <fullName evidence="1">DUF3549 family protein</fullName>
    </submittedName>
</protein>
<gene>
    <name evidence="1" type="ORF">NFG58_13685</name>
</gene>
<dbReference type="EMBL" id="CP098827">
    <property type="protein sequence ID" value="XBO69669.1"/>
    <property type="molecule type" value="Genomic_DNA"/>
</dbReference>
<organism evidence="1">
    <name type="scientific">Halomonas sp. RT37</name>
    <dbReference type="NCBI Taxonomy" id="2950872"/>
    <lineage>
        <taxon>Bacteria</taxon>
        <taxon>Pseudomonadati</taxon>
        <taxon>Pseudomonadota</taxon>
        <taxon>Gammaproteobacteria</taxon>
        <taxon>Oceanospirillales</taxon>
        <taxon>Halomonadaceae</taxon>
        <taxon>Halomonas</taxon>
    </lineage>
</organism>
<dbReference type="InterPro" id="IPR021936">
    <property type="entry name" value="DUF3549"/>
</dbReference>
<name>A0AAU7KE53_9GAMM</name>
<dbReference type="AlphaFoldDB" id="A0AAU7KE53"/>
<proteinExistence type="predicted"/>
<accession>A0AAU7KE53</accession>
<dbReference type="RefSeq" id="WP_348826745.1">
    <property type="nucleotide sequence ID" value="NZ_CP098827.1"/>
</dbReference>
<reference evidence="1" key="1">
    <citation type="submission" date="2022-06" db="EMBL/GenBank/DDBJ databases">
        <title>A novel DMS-producing enzyme.</title>
        <authorList>
            <person name="Zhang Y."/>
        </authorList>
    </citation>
    <scope>NUCLEOTIDE SEQUENCE</scope>
    <source>
        <strain evidence="1">RT37</strain>
    </source>
</reference>